<keyword evidence="3" id="KW-1185">Reference proteome</keyword>
<dbReference type="PATRIC" id="fig|595434.4.peg.6085"/>
<dbReference type="Gene3D" id="3.30.70.1290">
    <property type="entry name" value="Transposase IS200-like"/>
    <property type="match status" value="1"/>
</dbReference>
<dbReference type="SMART" id="SM01321">
    <property type="entry name" value="Y1_Tnp"/>
    <property type="match status" value="1"/>
</dbReference>
<dbReference type="STRING" id="595434.RISK_006402"/>
<comment type="caution">
    <text evidence="2">The sequence shown here is derived from an EMBL/GenBank/DDBJ whole genome shotgun (WGS) entry which is preliminary data.</text>
</comment>
<dbReference type="InterPro" id="IPR036515">
    <property type="entry name" value="Transposase_17_sf"/>
</dbReference>
<proteinExistence type="predicted"/>
<dbReference type="EMBL" id="LECT01000053">
    <property type="protein sequence ID" value="KLU01555.1"/>
    <property type="molecule type" value="Genomic_DNA"/>
</dbReference>
<dbReference type="GO" id="GO:0006313">
    <property type="term" value="P:DNA transposition"/>
    <property type="evidence" value="ECO:0007669"/>
    <property type="project" value="InterPro"/>
</dbReference>
<evidence type="ECO:0000313" key="3">
    <source>
        <dbReference type="Proteomes" id="UP000036367"/>
    </source>
</evidence>
<dbReference type="InterPro" id="IPR002686">
    <property type="entry name" value="Transposase_17"/>
</dbReference>
<dbReference type="NCBIfam" id="NF047646">
    <property type="entry name" value="REP_Tyr_transpos"/>
    <property type="match status" value="1"/>
</dbReference>
<dbReference type="GO" id="GO:0004803">
    <property type="term" value="F:transposase activity"/>
    <property type="evidence" value="ECO:0007669"/>
    <property type="project" value="InterPro"/>
</dbReference>
<dbReference type="PANTHER" id="PTHR36966:SF1">
    <property type="entry name" value="REP-ASSOCIATED TYROSINE TRANSPOSASE"/>
    <property type="match status" value="1"/>
</dbReference>
<protein>
    <submittedName>
        <fullName evidence="2">Transposase</fullName>
    </submittedName>
</protein>
<organism evidence="2 3">
    <name type="scientific">Rhodopirellula islandica</name>
    <dbReference type="NCBI Taxonomy" id="595434"/>
    <lineage>
        <taxon>Bacteria</taxon>
        <taxon>Pseudomonadati</taxon>
        <taxon>Planctomycetota</taxon>
        <taxon>Planctomycetia</taxon>
        <taxon>Pirellulales</taxon>
        <taxon>Pirellulaceae</taxon>
        <taxon>Rhodopirellula</taxon>
    </lineage>
</organism>
<gene>
    <name evidence="2" type="ORF">RISK_006402</name>
</gene>
<feature type="domain" description="Transposase IS200-like" evidence="1">
    <location>
        <begin position="45"/>
        <end position="173"/>
    </location>
</feature>
<dbReference type="GO" id="GO:0043565">
    <property type="term" value="F:sequence-specific DNA binding"/>
    <property type="evidence" value="ECO:0007669"/>
    <property type="project" value="TreeGrafter"/>
</dbReference>
<name>A0A0J1B3Y5_RHOIS</name>
<evidence type="ECO:0000259" key="1">
    <source>
        <dbReference type="SMART" id="SM01321"/>
    </source>
</evidence>
<dbReference type="PANTHER" id="PTHR36966">
    <property type="entry name" value="REP-ASSOCIATED TYROSINE TRANSPOSASE"/>
    <property type="match status" value="1"/>
</dbReference>
<dbReference type="SUPFAM" id="SSF143422">
    <property type="entry name" value="Transposase IS200-like"/>
    <property type="match status" value="1"/>
</dbReference>
<dbReference type="AlphaFoldDB" id="A0A0J1B3Y5"/>
<sequence>MVIGRLSCHVDVARNWIDGHWAWWLDSLGGVRYARGMSVFRRMHLPGGTFYFTVVTYQRRPLFQSRLARTCLREALKEQWQSHPFNLFAICLLPNHLHCVWILPRGDSDYSARWQGIKRGFTQRYLDRGGKELPVTSAERREGRKGIWQPRFWEHTVRDEQDLERCVDYVHWNPRKHDLVSRVRDYPFSSFHRFVEEGLYELDWGGSDPEFGQASKSNWGEP</sequence>
<reference evidence="2" key="1">
    <citation type="submission" date="2015-05" db="EMBL/GenBank/DDBJ databases">
        <title>Permanent draft genome of Rhodopirellula islandicus K833.</title>
        <authorList>
            <person name="Kizina J."/>
            <person name="Richter M."/>
            <person name="Glockner F.O."/>
            <person name="Harder J."/>
        </authorList>
    </citation>
    <scope>NUCLEOTIDE SEQUENCE [LARGE SCALE GENOMIC DNA]</scope>
    <source>
        <strain evidence="2">K833</strain>
    </source>
</reference>
<evidence type="ECO:0000313" key="2">
    <source>
        <dbReference type="EMBL" id="KLU01555.1"/>
    </source>
</evidence>
<accession>A0A0J1B3Y5</accession>
<dbReference type="InterPro" id="IPR052715">
    <property type="entry name" value="RAYT_transposase"/>
</dbReference>
<dbReference type="Proteomes" id="UP000036367">
    <property type="component" value="Unassembled WGS sequence"/>
</dbReference>